<feature type="transmembrane region" description="Helical" evidence="9">
    <location>
        <begin position="214"/>
        <end position="236"/>
    </location>
</feature>
<gene>
    <name evidence="11" type="ORF">OZ401_002877</name>
</gene>
<dbReference type="CDD" id="cd06261">
    <property type="entry name" value="TM_PBP2"/>
    <property type="match status" value="1"/>
</dbReference>
<feature type="transmembrane region" description="Helical" evidence="9">
    <location>
        <begin position="34"/>
        <end position="55"/>
    </location>
</feature>
<reference evidence="11" key="1">
    <citation type="journal article" date="2024" name="Nature">
        <title>Anoxygenic phototroph of the Chloroflexota uses a type I reaction centre.</title>
        <authorList>
            <person name="Tsuji J.M."/>
            <person name="Shaw N.A."/>
            <person name="Nagashima S."/>
            <person name="Venkiteswaran J.J."/>
            <person name="Schiff S.L."/>
            <person name="Watanabe T."/>
            <person name="Fukui M."/>
            <person name="Hanada S."/>
            <person name="Tank M."/>
            <person name="Neufeld J.D."/>
        </authorList>
    </citation>
    <scope>NUCLEOTIDE SEQUENCE</scope>
    <source>
        <strain evidence="11">L227-S17</strain>
    </source>
</reference>
<dbReference type="PANTHER" id="PTHR32243:SF50">
    <property type="entry name" value="MALTOSE_MALTODEXTRIN TRANSPORT SYSTEM PERMEASE PROTEIN MALG"/>
    <property type="match status" value="1"/>
</dbReference>
<dbReference type="Proteomes" id="UP001431572">
    <property type="component" value="Chromosome 2"/>
</dbReference>
<dbReference type="InterPro" id="IPR050901">
    <property type="entry name" value="BP-dep_ABC_trans_perm"/>
</dbReference>
<proteinExistence type="inferred from homology"/>
<evidence type="ECO:0000256" key="3">
    <source>
        <dbReference type="ARBA" id="ARBA00022448"/>
    </source>
</evidence>
<feature type="domain" description="ABC transmembrane type-1" evidence="10">
    <location>
        <begin position="97"/>
        <end position="295"/>
    </location>
</feature>
<keyword evidence="6 9" id="KW-0812">Transmembrane</keyword>
<dbReference type="Gene3D" id="1.10.3720.10">
    <property type="entry name" value="MetI-like"/>
    <property type="match status" value="1"/>
</dbReference>
<evidence type="ECO:0000313" key="11">
    <source>
        <dbReference type="EMBL" id="WJW69272.1"/>
    </source>
</evidence>
<keyword evidence="5" id="KW-0762">Sugar transport</keyword>
<dbReference type="InterPro" id="IPR035906">
    <property type="entry name" value="MetI-like_sf"/>
</dbReference>
<keyword evidence="7 9" id="KW-1133">Transmembrane helix</keyword>
<evidence type="ECO:0000256" key="1">
    <source>
        <dbReference type="ARBA" id="ARBA00004651"/>
    </source>
</evidence>
<evidence type="ECO:0000256" key="6">
    <source>
        <dbReference type="ARBA" id="ARBA00022692"/>
    </source>
</evidence>
<dbReference type="PANTHER" id="PTHR32243">
    <property type="entry name" value="MALTOSE TRANSPORT SYSTEM PERMEASE-RELATED"/>
    <property type="match status" value="1"/>
</dbReference>
<feature type="transmembrane region" description="Helical" evidence="9">
    <location>
        <begin position="103"/>
        <end position="122"/>
    </location>
</feature>
<comment type="subcellular location">
    <subcellularLocation>
        <location evidence="1 9">Cell membrane</location>
        <topology evidence="1 9">Multi-pass membrane protein</topology>
    </subcellularLocation>
</comment>
<evidence type="ECO:0000256" key="4">
    <source>
        <dbReference type="ARBA" id="ARBA00022475"/>
    </source>
</evidence>
<keyword evidence="4" id="KW-1003">Cell membrane</keyword>
<dbReference type="EMBL" id="CP128400">
    <property type="protein sequence ID" value="WJW69272.1"/>
    <property type="molecule type" value="Genomic_DNA"/>
</dbReference>
<protein>
    <submittedName>
        <fullName evidence="11">ABC transporter permease subunit</fullName>
    </submittedName>
</protein>
<accession>A0ABY9B8S9</accession>
<sequence>MTVDATAVQTKAVTSAEIKMKGAIGRPLKWYKQLLYQALCLFVAFTVLFPIAWVVSQSISTSKRITGFLPEGAITFEAYQKVLDKPTTNPISFIELTFNSFKLAAGASFASVLLGVSAAYAFSRFKFPGRSVVFLAILAVLMLPSVATIAPLFAFMNRIQVGEFNLRNSLWGVGLAITSGLLPFATWNLKGFLDTIPKDLEEAGMIDGANRNQIFFQIILPLSTPALAVTALFGFIGGWTEFYFSWQFLTNPKDFTLAMALSQMSGQYARSTPWDQFCAFALLVALPVSIVYLALQRYIVSGLTAGGVKG</sequence>
<feature type="transmembrane region" description="Helical" evidence="9">
    <location>
        <begin position="168"/>
        <end position="193"/>
    </location>
</feature>
<dbReference type="RefSeq" id="WP_341471160.1">
    <property type="nucleotide sequence ID" value="NZ_CP128400.1"/>
</dbReference>
<organism evidence="11 12">
    <name type="scientific">Candidatus Chlorohelix allophototropha</name>
    <dbReference type="NCBI Taxonomy" id="3003348"/>
    <lineage>
        <taxon>Bacteria</taxon>
        <taxon>Bacillati</taxon>
        <taxon>Chloroflexota</taxon>
        <taxon>Chloroflexia</taxon>
        <taxon>Candidatus Chloroheliales</taxon>
        <taxon>Candidatus Chloroheliaceae</taxon>
        <taxon>Candidatus Chlorohelix</taxon>
    </lineage>
</organism>
<feature type="transmembrane region" description="Helical" evidence="9">
    <location>
        <begin position="274"/>
        <end position="295"/>
    </location>
</feature>
<comment type="similarity">
    <text evidence="2">Belongs to the binding-protein-dependent transport system permease family. MalFG subfamily.</text>
</comment>
<dbReference type="PROSITE" id="PS50928">
    <property type="entry name" value="ABC_TM1"/>
    <property type="match status" value="1"/>
</dbReference>
<keyword evidence="12" id="KW-1185">Reference proteome</keyword>
<evidence type="ECO:0000259" key="10">
    <source>
        <dbReference type="PROSITE" id="PS50928"/>
    </source>
</evidence>
<evidence type="ECO:0000256" key="9">
    <source>
        <dbReference type="RuleBase" id="RU363032"/>
    </source>
</evidence>
<evidence type="ECO:0000313" key="12">
    <source>
        <dbReference type="Proteomes" id="UP001431572"/>
    </source>
</evidence>
<evidence type="ECO:0000256" key="7">
    <source>
        <dbReference type="ARBA" id="ARBA00022989"/>
    </source>
</evidence>
<dbReference type="SUPFAM" id="SSF161098">
    <property type="entry name" value="MetI-like"/>
    <property type="match status" value="1"/>
</dbReference>
<evidence type="ECO:0000256" key="5">
    <source>
        <dbReference type="ARBA" id="ARBA00022597"/>
    </source>
</evidence>
<evidence type="ECO:0000256" key="2">
    <source>
        <dbReference type="ARBA" id="ARBA00009047"/>
    </source>
</evidence>
<name>A0ABY9B8S9_9CHLR</name>
<keyword evidence="3 9" id="KW-0813">Transport</keyword>
<keyword evidence="8 9" id="KW-0472">Membrane</keyword>
<dbReference type="InterPro" id="IPR000515">
    <property type="entry name" value="MetI-like"/>
</dbReference>
<feature type="transmembrane region" description="Helical" evidence="9">
    <location>
        <begin position="134"/>
        <end position="156"/>
    </location>
</feature>
<dbReference type="Pfam" id="PF00528">
    <property type="entry name" value="BPD_transp_1"/>
    <property type="match status" value="1"/>
</dbReference>
<evidence type="ECO:0000256" key="8">
    <source>
        <dbReference type="ARBA" id="ARBA00023136"/>
    </source>
</evidence>